<accession>A0ACC4E468</accession>
<protein>
    <submittedName>
        <fullName evidence="1">Uncharacterized protein</fullName>
    </submittedName>
</protein>
<name>A0ACC4E468_PURLI</name>
<dbReference type="EMBL" id="JBGNUJ010000003">
    <property type="protein sequence ID" value="KAL3962934.1"/>
    <property type="molecule type" value="Genomic_DNA"/>
</dbReference>
<comment type="caution">
    <text evidence="1">The sequence shown here is derived from an EMBL/GenBank/DDBJ whole genome shotgun (WGS) entry which is preliminary data.</text>
</comment>
<evidence type="ECO:0000313" key="2">
    <source>
        <dbReference type="Proteomes" id="UP001638806"/>
    </source>
</evidence>
<proteinExistence type="predicted"/>
<dbReference type="Proteomes" id="UP001638806">
    <property type="component" value="Unassembled WGS sequence"/>
</dbReference>
<sequence length="68" mass="7476">MANTIFEPGAECQTRGVMLTWATHTIFAAQARYSKFSVLAGRRQLLPNQKVITAVALRPRAIEDIAAC</sequence>
<evidence type="ECO:0000313" key="1">
    <source>
        <dbReference type="EMBL" id="KAL3962934.1"/>
    </source>
</evidence>
<gene>
    <name evidence="1" type="ORF">ACCO45_004457</name>
</gene>
<reference evidence="1" key="1">
    <citation type="submission" date="2024-12" db="EMBL/GenBank/DDBJ databases">
        <title>Comparative genomics and development of molecular markers within Purpureocillium lilacinum and among Purpureocillium species.</title>
        <authorList>
            <person name="Yeh Z.-Y."/>
            <person name="Ni N.-T."/>
            <person name="Lo P.-H."/>
            <person name="Mushyakhwo K."/>
            <person name="Lin C.-F."/>
            <person name="Nai Y.-S."/>
        </authorList>
    </citation>
    <scope>NUCLEOTIDE SEQUENCE</scope>
    <source>
        <strain evidence="1">NCHU-NPUST-175</strain>
    </source>
</reference>
<keyword evidence="2" id="KW-1185">Reference proteome</keyword>
<organism evidence="1 2">
    <name type="scientific">Purpureocillium lilacinum</name>
    <name type="common">Paecilomyces lilacinus</name>
    <dbReference type="NCBI Taxonomy" id="33203"/>
    <lineage>
        <taxon>Eukaryota</taxon>
        <taxon>Fungi</taxon>
        <taxon>Dikarya</taxon>
        <taxon>Ascomycota</taxon>
        <taxon>Pezizomycotina</taxon>
        <taxon>Sordariomycetes</taxon>
        <taxon>Hypocreomycetidae</taxon>
        <taxon>Hypocreales</taxon>
        <taxon>Ophiocordycipitaceae</taxon>
        <taxon>Purpureocillium</taxon>
    </lineage>
</organism>